<evidence type="ECO:0000259" key="4">
    <source>
        <dbReference type="PROSITE" id="PS51898"/>
    </source>
</evidence>
<proteinExistence type="inferred from homology"/>
<evidence type="ECO:0000256" key="2">
    <source>
        <dbReference type="ARBA" id="ARBA00023125"/>
    </source>
</evidence>
<protein>
    <submittedName>
        <fullName evidence="5">Site-specific recombinase, phage integrase family</fullName>
    </submittedName>
</protein>
<dbReference type="InterPro" id="IPR002104">
    <property type="entry name" value="Integrase_catalytic"/>
</dbReference>
<evidence type="ECO:0000313" key="6">
    <source>
        <dbReference type="Proteomes" id="UP000003755"/>
    </source>
</evidence>
<dbReference type="eggNOG" id="COG0582">
    <property type="taxonomic scope" value="Bacteria"/>
</dbReference>
<evidence type="ECO:0000256" key="3">
    <source>
        <dbReference type="ARBA" id="ARBA00023172"/>
    </source>
</evidence>
<name>C9L3U8_BLAHA</name>
<dbReference type="GO" id="GO:0006310">
    <property type="term" value="P:DNA recombination"/>
    <property type="evidence" value="ECO:0007669"/>
    <property type="project" value="UniProtKB-KW"/>
</dbReference>
<keyword evidence="2" id="KW-0238">DNA-binding</keyword>
<dbReference type="STRING" id="537007.BLAHAN_04015"/>
<dbReference type="Gene3D" id="1.10.443.10">
    <property type="entry name" value="Intergrase catalytic core"/>
    <property type="match status" value="1"/>
</dbReference>
<accession>C9L3U8</accession>
<evidence type="ECO:0000256" key="1">
    <source>
        <dbReference type="ARBA" id="ARBA00008857"/>
    </source>
</evidence>
<comment type="similarity">
    <text evidence="1">Belongs to the 'phage' integrase family.</text>
</comment>
<dbReference type="PROSITE" id="PS51898">
    <property type="entry name" value="TYR_RECOMBINASE"/>
    <property type="match status" value="1"/>
</dbReference>
<dbReference type="Pfam" id="PF00589">
    <property type="entry name" value="Phage_integrase"/>
    <property type="match status" value="1"/>
</dbReference>
<feature type="domain" description="Tyr recombinase" evidence="4">
    <location>
        <begin position="1"/>
        <end position="121"/>
    </location>
</feature>
<evidence type="ECO:0000313" key="5">
    <source>
        <dbReference type="EMBL" id="EEX23229.1"/>
    </source>
</evidence>
<dbReference type="PANTHER" id="PTHR30349:SF41">
    <property type="entry name" value="INTEGRASE_RECOMBINASE PROTEIN MJ0367-RELATED"/>
    <property type="match status" value="1"/>
</dbReference>
<dbReference type="GO" id="GO:0015074">
    <property type="term" value="P:DNA integration"/>
    <property type="evidence" value="ECO:0007669"/>
    <property type="project" value="InterPro"/>
</dbReference>
<dbReference type="PANTHER" id="PTHR30349">
    <property type="entry name" value="PHAGE INTEGRASE-RELATED"/>
    <property type="match status" value="1"/>
</dbReference>
<reference evidence="5" key="1">
    <citation type="submission" date="2009-09" db="EMBL/GenBank/DDBJ databases">
        <authorList>
            <person name="Weinstock G."/>
            <person name="Sodergren E."/>
            <person name="Clifton S."/>
            <person name="Fulton L."/>
            <person name="Fulton B."/>
            <person name="Courtney L."/>
            <person name="Fronick C."/>
            <person name="Harrison M."/>
            <person name="Strong C."/>
            <person name="Farmer C."/>
            <person name="Delahaunty K."/>
            <person name="Markovic C."/>
            <person name="Hall O."/>
            <person name="Minx P."/>
            <person name="Tomlinson C."/>
            <person name="Mitreva M."/>
            <person name="Nelson J."/>
            <person name="Hou S."/>
            <person name="Wollam A."/>
            <person name="Pepin K.H."/>
            <person name="Johnson M."/>
            <person name="Bhonagiri V."/>
            <person name="Nash W.E."/>
            <person name="Warren W."/>
            <person name="Chinwalla A."/>
            <person name="Mardis E.R."/>
            <person name="Wilson R.K."/>
        </authorList>
    </citation>
    <scope>NUCLEOTIDE SEQUENCE [LARGE SCALE GENOMIC DNA]</scope>
    <source>
        <strain evidence="5">DSM 20583</strain>
    </source>
</reference>
<keyword evidence="3" id="KW-0233">DNA recombination</keyword>
<dbReference type="Proteomes" id="UP000003755">
    <property type="component" value="Unassembled WGS sequence"/>
</dbReference>
<organism evidence="5 6">
    <name type="scientific">Blautia hansenii DSM 20583</name>
    <dbReference type="NCBI Taxonomy" id="537007"/>
    <lineage>
        <taxon>Bacteria</taxon>
        <taxon>Bacillati</taxon>
        <taxon>Bacillota</taxon>
        <taxon>Clostridia</taxon>
        <taxon>Lachnospirales</taxon>
        <taxon>Lachnospiraceae</taxon>
        <taxon>Blautia</taxon>
    </lineage>
</organism>
<dbReference type="AlphaFoldDB" id="C9L3U8"/>
<dbReference type="InterPro" id="IPR013762">
    <property type="entry name" value="Integrase-like_cat_sf"/>
</dbReference>
<dbReference type="EMBL" id="ABYU02000002">
    <property type="protein sequence ID" value="EEX23229.1"/>
    <property type="molecule type" value="Genomic_DNA"/>
</dbReference>
<dbReference type="SUPFAM" id="SSF56349">
    <property type="entry name" value="DNA breaking-rejoining enzymes"/>
    <property type="match status" value="1"/>
</dbReference>
<comment type="caution">
    <text evidence="5">The sequence shown here is derived from an EMBL/GenBank/DDBJ whole genome shotgun (WGS) entry which is preliminary data.</text>
</comment>
<keyword evidence="6" id="KW-1185">Reference proteome</keyword>
<sequence length="149" mass="17414">MEADVKEAFLRILKNRRKPKREPMVDGYGGFLFLDKNGRPMVALHWEKYMQHAREKYNRENLLQLPPVTPHICRHTYCTNMANSGMNPKTLQYLMGHSDVSVTLNIYTHTGYDDAKKELARLKEARDELEKKKFITQKHAQTTHVSLIS</sequence>
<dbReference type="InterPro" id="IPR050090">
    <property type="entry name" value="Tyrosine_recombinase_XerCD"/>
</dbReference>
<dbReference type="HOGENOM" id="CLU_027562_17_4_9"/>
<gene>
    <name evidence="5" type="ORF">BLAHAN_04015</name>
</gene>
<dbReference type="InterPro" id="IPR011010">
    <property type="entry name" value="DNA_brk_join_enz"/>
</dbReference>
<dbReference type="GO" id="GO:0003677">
    <property type="term" value="F:DNA binding"/>
    <property type="evidence" value="ECO:0007669"/>
    <property type="project" value="UniProtKB-KW"/>
</dbReference>